<evidence type="ECO:0000313" key="1">
    <source>
        <dbReference type="Proteomes" id="UP000887565"/>
    </source>
</evidence>
<dbReference type="AlphaFoldDB" id="A0A915JES5"/>
<proteinExistence type="predicted"/>
<evidence type="ECO:0000313" key="2">
    <source>
        <dbReference type="WBParaSite" id="nRc.2.0.1.t24071-RA"/>
    </source>
</evidence>
<sequence>MTLPDLGAPLHIYGPDEHSIEIPLRFALKYSDLSEQPIATSVATKIGIALCFRKDVITSFRSCCKRSPCKIPTLKSLAFKFLANSST</sequence>
<reference evidence="2" key="1">
    <citation type="submission" date="2022-11" db="UniProtKB">
        <authorList>
            <consortium name="WormBaseParasite"/>
        </authorList>
    </citation>
    <scope>IDENTIFICATION</scope>
</reference>
<dbReference type="Proteomes" id="UP000887565">
    <property type="component" value="Unplaced"/>
</dbReference>
<name>A0A915JES5_ROMCU</name>
<organism evidence="1 2">
    <name type="scientific">Romanomermis culicivorax</name>
    <name type="common">Nematode worm</name>
    <dbReference type="NCBI Taxonomy" id="13658"/>
    <lineage>
        <taxon>Eukaryota</taxon>
        <taxon>Metazoa</taxon>
        <taxon>Ecdysozoa</taxon>
        <taxon>Nematoda</taxon>
        <taxon>Enoplea</taxon>
        <taxon>Dorylaimia</taxon>
        <taxon>Mermithida</taxon>
        <taxon>Mermithoidea</taxon>
        <taxon>Mermithidae</taxon>
        <taxon>Romanomermis</taxon>
    </lineage>
</organism>
<dbReference type="WBParaSite" id="nRc.2.0.1.t24071-RA">
    <property type="protein sequence ID" value="nRc.2.0.1.t24071-RA"/>
    <property type="gene ID" value="nRc.2.0.1.g24071"/>
</dbReference>
<accession>A0A915JES5</accession>
<protein>
    <submittedName>
        <fullName evidence="2">Uncharacterized protein</fullName>
    </submittedName>
</protein>
<keyword evidence="1" id="KW-1185">Reference proteome</keyword>